<proteinExistence type="predicted"/>
<reference evidence="1 2" key="1">
    <citation type="submission" date="2019-03" db="EMBL/GenBank/DDBJ databases">
        <title>Genomic Encyclopedia of Type Strains, Phase IV (KMG-IV): sequencing the most valuable type-strain genomes for metagenomic binning, comparative biology and taxonomic classification.</title>
        <authorList>
            <person name="Goeker M."/>
        </authorList>
    </citation>
    <scope>NUCLEOTIDE SEQUENCE [LARGE SCALE GENOMIC DNA]</scope>
    <source>
        <strain evidence="1 2">DSM 2781</strain>
    </source>
</reference>
<protein>
    <submittedName>
        <fullName evidence="1">Uncharacterized protein</fullName>
    </submittedName>
</protein>
<dbReference type="RefSeq" id="WP_132605779.1">
    <property type="nucleotide sequence ID" value="NZ_NRRP01000063.1"/>
</dbReference>
<evidence type="ECO:0000313" key="1">
    <source>
        <dbReference type="EMBL" id="TCP19999.1"/>
    </source>
</evidence>
<dbReference type="AlphaFoldDB" id="A0A4R2NF90"/>
<dbReference type="Proteomes" id="UP000295733">
    <property type="component" value="Unassembled WGS sequence"/>
</dbReference>
<name>A0A4R2NF90_RHOAD</name>
<accession>A0A4R2NF90</accession>
<dbReference type="EMBL" id="SLXL01000023">
    <property type="protein sequence ID" value="TCP19999.1"/>
    <property type="molecule type" value="Genomic_DNA"/>
</dbReference>
<gene>
    <name evidence="1" type="ORF">EV656_12311</name>
</gene>
<evidence type="ECO:0000313" key="2">
    <source>
        <dbReference type="Proteomes" id="UP000295733"/>
    </source>
</evidence>
<comment type="caution">
    <text evidence="1">The sequence shown here is derived from an EMBL/GenBank/DDBJ whole genome shotgun (WGS) entry which is preliminary data.</text>
</comment>
<sequence>MAKDFADLPRIEQAVVSSANASTAEQERVSSFVKAWENQTARRAVKGGVGLTMALSLAACGGSSGDAPIRTYTVQELIETDDLVEEYNIAIEDADGLGPVTVAEFENVRAEVDAALNVEEFDEALDAGSITVAVSVADTAENILAATAEVGEELSSVITSITVTDAELTVDVADAEALIDLGAEMAEGSTVTVADTAEALLASEADFGEAAISVTDEALTTDVAGYEALLDLGASFEGAVTVADTAEALLASEADFGDAAVTVTNDALTTDVAGYEALLDLGASFEGAVTVADAAEALLASEADFGDAAVTVTDDALTTDVAGYEALLGLGASFEGDVTVADTAEALLASEADFGDAAVTVTDPSPVLDVADFLALDALGASFAGAVTLGVDGGSNGVTLAADDGAFSYDITNGNYSFTVDGFGEDDTLLFADGNNDATVSNTPFVNDGEFAVASNDGAANEVEVLITNYDGNDSGIFGNAELVSEGIIA</sequence>
<organism evidence="1 2">
    <name type="scientific">Rhodovulum adriaticum</name>
    <name type="common">Rhodopseudomonas adriatica</name>
    <dbReference type="NCBI Taxonomy" id="35804"/>
    <lineage>
        <taxon>Bacteria</taxon>
        <taxon>Pseudomonadati</taxon>
        <taxon>Pseudomonadota</taxon>
        <taxon>Alphaproteobacteria</taxon>
        <taxon>Rhodobacterales</taxon>
        <taxon>Paracoccaceae</taxon>
        <taxon>Rhodovulum</taxon>
    </lineage>
</organism>
<keyword evidence="2" id="KW-1185">Reference proteome</keyword>
<dbReference type="OrthoDB" id="286620at204455"/>